<dbReference type="CDD" id="cd01650">
    <property type="entry name" value="RT_nLTR_like"/>
    <property type="match status" value="1"/>
</dbReference>
<dbReference type="InterPro" id="IPR000477">
    <property type="entry name" value="RT_dom"/>
</dbReference>
<dbReference type="PROSITE" id="PS50878">
    <property type="entry name" value="RT_POL"/>
    <property type="match status" value="1"/>
</dbReference>
<feature type="domain" description="Reverse transcriptase" evidence="1">
    <location>
        <begin position="366"/>
        <end position="638"/>
    </location>
</feature>
<dbReference type="PANTHER" id="PTHR19446">
    <property type="entry name" value="REVERSE TRANSCRIPTASES"/>
    <property type="match status" value="1"/>
</dbReference>
<evidence type="ECO:0000259" key="1">
    <source>
        <dbReference type="PROSITE" id="PS50878"/>
    </source>
</evidence>
<dbReference type="InterPro" id="IPR043502">
    <property type="entry name" value="DNA/RNA_pol_sf"/>
</dbReference>
<dbReference type="Proteomes" id="UP000005207">
    <property type="component" value="Linkage group LG10"/>
</dbReference>
<organism evidence="2 3">
    <name type="scientific">Oreochromis niloticus</name>
    <name type="common">Nile tilapia</name>
    <name type="synonym">Tilapia nilotica</name>
    <dbReference type="NCBI Taxonomy" id="8128"/>
    <lineage>
        <taxon>Eukaryota</taxon>
        <taxon>Metazoa</taxon>
        <taxon>Chordata</taxon>
        <taxon>Craniata</taxon>
        <taxon>Vertebrata</taxon>
        <taxon>Euteleostomi</taxon>
        <taxon>Actinopterygii</taxon>
        <taxon>Neopterygii</taxon>
        <taxon>Teleostei</taxon>
        <taxon>Neoteleostei</taxon>
        <taxon>Acanthomorphata</taxon>
        <taxon>Ovalentaria</taxon>
        <taxon>Cichlomorphae</taxon>
        <taxon>Cichliformes</taxon>
        <taxon>Cichlidae</taxon>
        <taxon>African cichlids</taxon>
        <taxon>Pseudocrenilabrinae</taxon>
        <taxon>Oreochromini</taxon>
        <taxon>Oreochromis</taxon>
    </lineage>
</organism>
<accession>A0A669BT67</accession>
<keyword evidence="3" id="KW-1185">Reference proteome</keyword>
<dbReference type="AlphaFoldDB" id="A0A669BT67"/>
<dbReference type="OMA" id="RISEDKC"/>
<reference evidence="2" key="3">
    <citation type="submission" date="2025-09" db="UniProtKB">
        <authorList>
            <consortium name="Ensembl"/>
        </authorList>
    </citation>
    <scope>IDENTIFICATION</scope>
</reference>
<dbReference type="InterPro" id="IPR036691">
    <property type="entry name" value="Endo/exonu/phosph_ase_sf"/>
</dbReference>
<proteinExistence type="predicted"/>
<protein>
    <recommendedName>
        <fullName evidence="1">Reverse transcriptase domain-containing protein</fullName>
    </recommendedName>
</protein>
<dbReference type="SUPFAM" id="SSF56219">
    <property type="entry name" value="DNase I-like"/>
    <property type="match status" value="1"/>
</dbReference>
<dbReference type="GeneTree" id="ENSGT00940000163630"/>
<dbReference type="InParanoid" id="A0A669BT67"/>
<evidence type="ECO:0000313" key="2">
    <source>
        <dbReference type="Ensembl" id="ENSONIP00000037621.1"/>
    </source>
</evidence>
<reference evidence="2" key="2">
    <citation type="submission" date="2025-08" db="UniProtKB">
        <authorList>
            <consortium name="Ensembl"/>
        </authorList>
    </citation>
    <scope>IDENTIFICATION</scope>
</reference>
<name>A0A669BT67_ORENI</name>
<sequence length="684" mass="77893">MAIHIIIFGGDLNCSLSAMDRSSHKSTPVSKSAGVIQRFLHSYGLADVWRFRNPNSSQYSFFSNVHKTYTRIDYFFLDKKLLPSVTDCDYKAMVISDHSPVVLSLRIPNAYSNYRPWRFNPVLLADEEFVNYIRSQIDFFLAINQIPGMSPSTVWESLKAYLRGQIISFCANKKKNDTERLFQLADEITKLDAVYSHSPDPVLYKRRLKLQIEYNLISTKQAEYLISKLRSYSYEHEEKTGKLLAHQLRQRTANQAIPEIQNDQGIRCTDNQGINNSFFKYYQTLYSSPPAKDDLALENFFEKLDIPSLGEDVATSLEESISNAEIEMAIRSMQSGKAPGPDGYPSDFFKKFSNQLNPLLKSTFEESFLSQSLPPTMRQAVISLILKKDKDHLDCGSYRPISLLNTDTKILAKVLAHRLEKHLPSIISPDQTGFIKNRYSFFNIRRLLNIIYSHVKGNVLETVILLDAEKAFDRVRWDFLFNTLKKFGFGSNFVSWIKVLYCSPVVAIRTNNSLSPFFQLQRGTRQGCPLSPLLFAIAIEPLAIALRHCVDVEGIHRGDVEHKVSLYADDMLLFISNPSNSLPKLLDILKEFGTISGYKVNSGKSEAMPLGTITGELSSILAPFKLSYNKFKYLGIWITQNHKDLYKTNYLPLLSKLKVDFGKWESLPLSLGGRLNIIKMTTAQ</sequence>
<evidence type="ECO:0000313" key="3">
    <source>
        <dbReference type="Proteomes" id="UP000005207"/>
    </source>
</evidence>
<dbReference type="Ensembl" id="ENSONIT00000055369.1">
    <property type="protein sequence ID" value="ENSONIP00000037621.1"/>
    <property type="gene ID" value="ENSONIG00000038957.1"/>
</dbReference>
<dbReference type="SUPFAM" id="SSF56672">
    <property type="entry name" value="DNA/RNA polymerases"/>
    <property type="match status" value="1"/>
</dbReference>
<reference evidence="3" key="1">
    <citation type="submission" date="2012-01" db="EMBL/GenBank/DDBJ databases">
        <title>The Genome Sequence of Oreochromis niloticus (Nile Tilapia).</title>
        <authorList>
            <consortium name="Broad Institute Genome Assembly Team"/>
            <consortium name="Broad Institute Sequencing Platform"/>
            <person name="Di Palma F."/>
            <person name="Johnson J."/>
            <person name="Lander E.S."/>
            <person name="Lindblad-Toh K."/>
        </authorList>
    </citation>
    <scope>NUCLEOTIDE SEQUENCE [LARGE SCALE GENOMIC DNA]</scope>
</reference>
<dbReference type="Pfam" id="PF00078">
    <property type="entry name" value="RVT_1"/>
    <property type="match status" value="1"/>
</dbReference>
<dbReference type="Gene3D" id="3.60.10.10">
    <property type="entry name" value="Endonuclease/exonuclease/phosphatase"/>
    <property type="match status" value="1"/>
</dbReference>